<keyword evidence="3" id="KW-1185">Reference proteome</keyword>
<dbReference type="Gene3D" id="1.20.120.450">
    <property type="entry name" value="dinb family like domain"/>
    <property type="match status" value="1"/>
</dbReference>
<organism evidence="2 3">
    <name type="scientific">Mucilaginibacter gilvus</name>
    <dbReference type="NCBI Taxonomy" id="2305909"/>
    <lineage>
        <taxon>Bacteria</taxon>
        <taxon>Pseudomonadati</taxon>
        <taxon>Bacteroidota</taxon>
        <taxon>Sphingobacteriia</taxon>
        <taxon>Sphingobacteriales</taxon>
        <taxon>Sphingobacteriaceae</taxon>
        <taxon>Mucilaginibacter</taxon>
    </lineage>
</organism>
<dbReference type="Pfam" id="PF12867">
    <property type="entry name" value="DinB_2"/>
    <property type="match status" value="1"/>
</dbReference>
<evidence type="ECO:0000313" key="3">
    <source>
        <dbReference type="Proteomes" id="UP000286701"/>
    </source>
</evidence>
<dbReference type="SUPFAM" id="SSF109854">
    <property type="entry name" value="DinB/YfiT-like putative metalloenzymes"/>
    <property type="match status" value="1"/>
</dbReference>
<feature type="domain" description="DinB-like" evidence="1">
    <location>
        <begin position="37"/>
        <end position="153"/>
    </location>
</feature>
<dbReference type="AlphaFoldDB" id="A0A3S3UTP7"/>
<dbReference type="RefSeq" id="WP_128533635.1">
    <property type="nucleotide sequence ID" value="NZ_SBIW01000003.1"/>
</dbReference>
<accession>A0A3S3UTP7</accession>
<dbReference type="Proteomes" id="UP000286701">
    <property type="component" value="Unassembled WGS sequence"/>
</dbReference>
<name>A0A3S3UTP7_9SPHI</name>
<dbReference type="EMBL" id="SBIW01000003">
    <property type="protein sequence ID" value="RWY54200.1"/>
    <property type="molecule type" value="Genomic_DNA"/>
</dbReference>
<gene>
    <name evidence="2" type="ORF">EPL05_09170</name>
</gene>
<reference evidence="2 3" key="1">
    <citation type="submission" date="2019-01" db="EMBL/GenBank/DDBJ databases">
        <title>Mucilaginibacter antarcticum sp. nov., isolated from antarctic soil.</title>
        <authorList>
            <person name="Yan Y.-Q."/>
            <person name="Du Z.-J."/>
        </authorList>
    </citation>
    <scope>NUCLEOTIDE SEQUENCE [LARGE SCALE GENOMIC DNA]</scope>
    <source>
        <strain evidence="2 3">F01003</strain>
    </source>
</reference>
<dbReference type="InterPro" id="IPR034660">
    <property type="entry name" value="DinB/YfiT-like"/>
</dbReference>
<proteinExistence type="predicted"/>
<evidence type="ECO:0000313" key="2">
    <source>
        <dbReference type="EMBL" id="RWY54200.1"/>
    </source>
</evidence>
<dbReference type="OrthoDB" id="9793216at2"/>
<sequence length="154" mass="18050">MNFTFINNLAMPHIAEQLTNNVANFLDNQSSAINWKNTAAPGKWNNKQIIGHLIDSAQINLQRFVRCTYEEKFKLIYYQEEWVQAQSYAEADINDLLKLWELVNLQIARVLANYPTDRWQINCDSNQDEPIYNTVEFIANEYVAHMLNHLNQLT</sequence>
<dbReference type="InterPro" id="IPR024775">
    <property type="entry name" value="DinB-like"/>
</dbReference>
<comment type="caution">
    <text evidence="2">The sequence shown here is derived from an EMBL/GenBank/DDBJ whole genome shotgun (WGS) entry which is preliminary data.</text>
</comment>
<protein>
    <submittedName>
        <fullName evidence="2">DinB family protein</fullName>
    </submittedName>
</protein>
<evidence type="ECO:0000259" key="1">
    <source>
        <dbReference type="Pfam" id="PF12867"/>
    </source>
</evidence>